<gene>
    <name evidence="2" type="ORF">SEVIR_2G062500v2</name>
</gene>
<accession>A0A4U6VNX5</accession>
<evidence type="ECO:0000259" key="1">
    <source>
        <dbReference type="SMART" id="SM00256"/>
    </source>
</evidence>
<dbReference type="Gene3D" id="1.20.1280.50">
    <property type="match status" value="1"/>
</dbReference>
<evidence type="ECO:0000313" key="3">
    <source>
        <dbReference type="Proteomes" id="UP000298652"/>
    </source>
</evidence>
<evidence type="ECO:0000313" key="2">
    <source>
        <dbReference type="EMBL" id="TKW30812.1"/>
    </source>
</evidence>
<dbReference type="Pfam" id="PF00646">
    <property type="entry name" value="F-box"/>
    <property type="match status" value="1"/>
</dbReference>
<keyword evidence="3" id="KW-1185">Reference proteome</keyword>
<name>A0A4U6VNX5_SETVI</name>
<dbReference type="Gramene" id="TKW30812">
    <property type="protein sequence ID" value="TKW30812"/>
    <property type="gene ID" value="SEVIR_2G062500v2"/>
</dbReference>
<proteinExistence type="predicted"/>
<protein>
    <recommendedName>
        <fullName evidence="1">F-box domain-containing protein</fullName>
    </recommendedName>
</protein>
<dbReference type="SMART" id="SM00256">
    <property type="entry name" value="FBOX"/>
    <property type="match status" value="1"/>
</dbReference>
<feature type="domain" description="F-box" evidence="1">
    <location>
        <begin position="7"/>
        <end position="47"/>
    </location>
</feature>
<dbReference type="SUPFAM" id="SSF81383">
    <property type="entry name" value="F-box domain"/>
    <property type="match status" value="1"/>
</dbReference>
<dbReference type="Proteomes" id="UP000298652">
    <property type="component" value="Chromosome 2"/>
</dbReference>
<dbReference type="InterPro" id="IPR036047">
    <property type="entry name" value="F-box-like_dom_sf"/>
</dbReference>
<dbReference type="PANTHER" id="PTHR33207">
    <property type="entry name" value="F-BOX DOMAIN CONTAINING PROTEIN-RELATED"/>
    <property type="match status" value="1"/>
</dbReference>
<organism evidence="2 3">
    <name type="scientific">Setaria viridis</name>
    <name type="common">Green bristlegrass</name>
    <name type="synonym">Setaria italica subsp. viridis</name>
    <dbReference type="NCBI Taxonomy" id="4556"/>
    <lineage>
        <taxon>Eukaryota</taxon>
        <taxon>Viridiplantae</taxon>
        <taxon>Streptophyta</taxon>
        <taxon>Embryophyta</taxon>
        <taxon>Tracheophyta</taxon>
        <taxon>Spermatophyta</taxon>
        <taxon>Magnoliopsida</taxon>
        <taxon>Liliopsida</taxon>
        <taxon>Poales</taxon>
        <taxon>Poaceae</taxon>
        <taxon>PACMAD clade</taxon>
        <taxon>Panicoideae</taxon>
        <taxon>Panicodae</taxon>
        <taxon>Paniceae</taxon>
        <taxon>Cenchrinae</taxon>
        <taxon>Setaria</taxon>
    </lineage>
</organism>
<dbReference type="AlphaFoldDB" id="A0A4U6VNX5"/>
<reference evidence="2" key="1">
    <citation type="submission" date="2019-03" db="EMBL/GenBank/DDBJ databases">
        <title>WGS assembly of Setaria viridis.</title>
        <authorList>
            <person name="Huang P."/>
            <person name="Jenkins J."/>
            <person name="Grimwood J."/>
            <person name="Barry K."/>
            <person name="Healey A."/>
            <person name="Mamidi S."/>
            <person name="Sreedasyam A."/>
            <person name="Shu S."/>
            <person name="Feldman M."/>
            <person name="Wu J."/>
            <person name="Yu Y."/>
            <person name="Chen C."/>
            <person name="Johnson J."/>
            <person name="Rokhsar D."/>
            <person name="Baxter I."/>
            <person name="Schmutz J."/>
            <person name="Brutnell T."/>
            <person name="Kellogg E."/>
        </authorList>
    </citation>
    <scope>NUCLEOTIDE SEQUENCE [LARGE SCALE GENOMIC DNA]</scope>
</reference>
<dbReference type="InterPro" id="IPR001810">
    <property type="entry name" value="F-box_dom"/>
</dbReference>
<sequence length="314" mass="35218">MGSEDVLPDAILELVLLRLDSPLCLRAASTCKRWRRIIASDAFRALHGSPHAVAGSYYNKDISVRPRFDPSPANVAAAVDGRHFSLDFVPGDDKSSWTVNDCRGSLLLLDREDCRTGRSDLIVCEPLTRRHVMIPPPKPDAAYFATAVLLDGDADADADEHVGSIGMSNFRHVIHIGSTWFFFKTGCDTLLLHCIGVAARQLFWHERRKKVVTLDQNTLEFSSFVLPDRDIIKATPTVGRDGEARIVVDEIGSKLKIFARLGGGSGEVWVLEKTTRFGTHLWRQGWCRSGWQHRGGPRCSVWTWRRWRWSAARA</sequence>
<dbReference type="EMBL" id="CM016553">
    <property type="protein sequence ID" value="TKW30812.1"/>
    <property type="molecule type" value="Genomic_DNA"/>
</dbReference>